<evidence type="ECO:0000313" key="3">
    <source>
        <dbReference type="Proteomes" id="UP000625033"/>
    </source>
</evidence>
<accession>A0A931DCU5</accession>
<sequence length="179" mass="18523">MITAQKTRGRRVLATAALAVATLSAAGCGAINDQATTDEYAPSDGVMFTAGDLEVRNLMLVTNSADEEARVLGSLVNDSADAARVNLQVDGSSVSIEVPAESVTKLEDDANKTVVPSAGEEPGALATVNVTVNGTAQEEPVPVVNGALSEYRQYLPGGYSEDTVEHLEHSEEDSHGGGH</sequence>
<feature type="chain" id="PRO_5039370164" description="DNA modification methylase" evidence="1">
    <location>
        <begin position="26"/>
        <end position="179"/>
    </location>
</feature>
<dbReference type="PROSITE" id="PS51257">
    <property type="entry name" value="PROKAR_LIPOPROTEIN"/>
    <property type="match status" value="1"/>
</dbReference>
<organism evidence="2 3">
    <name type="scientific">Zhihengliuella flava</name>
    <dbReference type="NCBI Taxonomy" id="1285193"/>
    <lineage>
        <taxon>Bacteria</taxon>
        <taxon>Bacillati</taxon>
        <taxon>Actinomycetota</taxon>
        <taxon>Actinomycetes</taxon>
        <taxon>Micrococcales</taxon>
        <taxon>Micrococcaceae</taxon>
        <taxon>Zhihengliuella</taxon>
    </lineage>
</organism>
<dbReference type="RefSeq" id="WP_196836412.1">
    <property type="nucleotide sequence ID" value="NZ_JADOTZ010000001.1"/>
</dbReference>
<name>A0A931DCU5_9MICC</name>
<evidence type="ECO:0000313" key="2">
    <source>
        <dbReference type="EMBL" id="MBG6085201.1"/>
    </source>
</evidence>
<reference evidence="2" key="1">
    <citation type="submission" date="2020-11" db="EMBL/GenBank/DDBJ databases">
        <title>Sequencing the genomes of 1000 actinobacteria strains.</title>
        <authorList>
            <person name="Klenk H.-P."/>
        </authorList>
    </citation>
    <scope>NUCLEOTIDE SEQUENCE</scope>
    <source>
        <strain evidence="2">DSM 26152</strain>
    </source>
</reference>
<dbReference type="EMBL" id="JADOTZ010000001">
    <property type="protein sequence ID" value="MBG6085201.1"/>
    <property type="molecule type" value="Genomic_DNA"/>
</dbReference>
<comment type="caution">
    <text evidence="2">The sequence shown here is derived from an EMBL/GenBank/DDBJ whole genome shotgun (WGS) entry which is preliminary data.</text>
</comment>
<gene>
    <name evidence="2" type="ORF">IW252_001968</name>
</gene>
<protein>
    <recommendedName>
        <fullName evidence="4">DNA modification methylase</fullName>
    </recommendedName>
</protein>
<keyword evidence="3" id="KW-1185">Reference proteome</keyword>
<proteinExistence type="predicted"/>
<dbReference type="AlphaFoldDB" id="A0A931DCU5"/>
<evidence type="ECO:0008006" key="4">
    <source>
        <dbReference type="Google" id="ProtNLM"/>
    </source>
</evidence>
<dbReference type="Proteomes" id="UP000625033">
    <property type="component" value="Unassembled WGS sequence"/>
</dbReference>
<keyword evidence="1" id="KW-0732">Signal</keyword>
<feature type="signal peptide" evidence="1">
    <location>
        <begin position="1"/>
        <end position="25"/>
    </location>
</feature>
<evidence type="ECO:0000256" key="1">
    <source>
        <dbReference type="SAM" id="SignalP"/>
    </source>
</evidence>